<dbReference type="RefSeq" id="WP_338731809.1">
    <property type="nucleotide sequence ID" value="NZ_CP136924.1"/>
</dbReference>
<evidence type="ECO:0000256" key="7">
    <source>
        <dbReference type="ARBA" id="ARBA00023235"/>
    </source>
</evidence>
<accession>A0AAU6P5G2</accession>
<dbReference type="GO" id="GO:0016117">
    <property type="term" value="P:carotenoid biosynthetic process"/>
    <property type="evidence" value="ECO:0007669"/>
    <property type="project" value="UniProtKB-KW"/>
</dbReference>
<keyword evidence="4" id="KW-0125">Carotenoid biosynthesis</keyword>
<dbReference type="KEGG" id="mcaa:R3L15_11385"/>
<keyword evidence="3 8" id="KW-0812">Transmembrane</keyword>
<feature type="transmembrane region" description="Helical" evidence="8">
    <location>
        <begin position="161"/>
        <end position="186"/>
    </location>
</feature>
<evidence type="ECO:0000313" key="11">
    <source>
        <dbReference type="EMBL" id="WXA12718.1"/>
    </source>
</evidence>
<dbReference type="EMBL" id="CP136924">
    <property type="protein sequence ID" value="WXA02121.1"/>
    <property type="molecule type" value="Genomic_DNA"/>
</dbReference>
<evidence type="ECO:0000256" key="6">
    <source>
        <dbReference type="ARBA" id="ARBA00023136"/>
    </source>
</evidence>
<name>A0AAU6P5G2_9FLAO</name>
<feature type="domain" description="Lycopene cyclase" evidence="9">
    <location>
        <begin position="5"/>
        <end position="94"/>
    </location>
</feature>
<evidence type="ECO:0000313" key="12">
    <source>
        <dbReference type="Proteomes" id="UP001368318"/>
    </source>
</evidence>
<dbReference type="GO" id="GO:0016872">
    <property type="term" value="F:intramolecular lyase activity"/>
    <property type="evidence" value="ECO:0007669"/>
    <property type="project" value="InterPro"/>
</dbReference>
<keyword evidence="6 8" id="KW-0472">Membrane</keyword>
<evidence type="ECO:0000256" key="4">
    <source>
        <dbReference type="ARBA" id="ARBA00022746"/>
    </source>
</evidence>
<feature type="transmembrane region" description="Helical" evidence="8">
    <location>
        <begin position="108"/>
        <end position="126"/>
    </location>
</feature>
<dbReference type="AlphaFoldDB" id="A0AAU6P5G2"/>
<evidence type="ECO:0000256" key="2">
    <source>
        <dbReference type="ARBA" id="ARBA00004829"/>
    </source>
</evidence>
<keyword evidence="12" id="KW-1185">Reference proteome</keyword>
<keyword evidence="7" id="KW-0413">Isomerase</keyword>
<feature type="transmembrane region" description="Helical" evidence="8">
    <location>
        <begin position="206"/>
        <end position="222"/>
    </location>
</feature>
<gene>
    <name evidence="11" type="ORF">R3L15_11385</name>
    <name evidence="10" type="ORF">R3L16_10205</name>
</gene>
<reference evidence="11 12" key="1">
    <citation type="submission" date="2023-10" db="EMBL/GenBank/DDBJ databases">
        <title>Culture-based analysis of two novel bacteria associated with mangrove crab gills.</title>
        <authorList>
            <person name="Yang X."/>
            <person name="Garuglieri E."/>
            <person name="Van Goethem M.W."/>
            <person name="Fusi M."/>
            <person name="Marasco R."/>
            <person name="Daffonchio D.G."/>
        </authorList>
    </citation>
    <scope>NUCLEOTIDE SEQUENCE</scope>
    <source>
        <strain evidence="11">UG2-1</strain>
        <strain evidence="10">UG2-2</strain>
        <strain evidence="12">UG2_2</strain>
    </source>
</reference>
<protein>
    <submittedName>
        <fullName evidence="11">Lycopene cyclase domain-containing protein</fullName>
    </submittedName>
</protein>
<evidence type="ECO:0000256" key="5">
    <source>
        <dbReference type="ARBA" id="ARBA00022989"/>
    </source>
</evidence>
<comment type="pathway">
    <text evidence="2">Carotenoid biosynthesis.</text>
</comment>
<evidence type="ECO:0000256" key="3">
    <source>
        <dbReference type="ARBA" id="ARBA00022692"/>
    </source>
</evidence>
<organism evidence="11">
    <name type="scientific">Mangrovimonas cancribranchiae</name>
    <dbReference type="NCBI Taxonomy" id="3080055"/>
    <lineage>
        <taxon>Bacteria</taxon>
        <taxon>Pseudomonadati</taxon>
        <taxon>Bacteroidota</taxon>
        <taxon>Flavobacteriia</taxon>
        <taxon>Flavobacteriales</taxon>
        <taxon>Flavobacteriaceae</taxon>
        <taxon>Mangrovimonas</taxon>
    </lineage>
</organism>
<comment type="subcellular location">
    <subcellularLocation>
        <location evidence="1">Membrane</location>
        <topology evidence="1">Multi-pass membrane protein</topology>
    </subcellularLocation>
</comment>
<feature type="domain" description="Lycopene cyclase" evidence="9">
    <location>
        <begin position="129"/>
        <end position="222"/>
    </location>
</feature>
<dbReference type="NCBIfam" id="TIGR03462">
    <property type="entry name" value="CarR_dom_SF"/>
    <property type="match status" value="1"/>
</dbReference>
<proteinExistence type="predicted"/>
<evidence type="ECO:0000256" key="8">
    <source>
        <dbReference type="SAM" id="Phobius"/>
    </source>
</evidence>
<evidence type="ECO:0000259" key="9">
    <source>
        <dbReference type="Pfam" id="PF18916"/>
    </source>
</evidence>
<sequence>MKPLIYLLVNLGCISIPLLASFYPKHAFYKNWRYFFSANILITIIFVVWDIIFTKIGVWGFNQTYLTGFYICNLPIEELLFFVCIPFACVFSYFAFKYLIKNNPLEKIQRAVTYILIVVFLIIALLNYNKLYTSTTCFLTSLYLTLLAVRKVNLSYYYLSYIFILPFFFVSNGILTGSFFVEPIVWYNDAENLGVRISNIPIEDSIYGLLLIFINIHLYKYFKTKSLLKIK</sequence>
<dbReference type="GO" id="GO:0045436">
    <property type="term" value="F:lycopene beta cyclase activity"/>
    <property type="evidence" value="ECO:0007669"/>
    <property type="project" value="UniProtKB-ARBA"/>
</dbReference>
<dbReference type="InterPro" id="IPR017825">
    <property type="entry name" value="Lycopene_cyclase_dom"/>
</dbReference>
<feature type="transmembrane region" description="Helical" evidence="8">
    <location>
        <begin position="79"/>
        <end position="96"/>
    </location>
</feature>
<keyword evidence="5 8" id="KW-1133">Transmembrane helix</keyword>
<dbReference type="EMBL" id="CP136925">
    <property type="protein sequence ID" value="WXA12718.1"/>
    <property type="molecule type" value="Genomic_DNA"/>
</dbReference>
<evidence type="ECO:0000256" key="1">
    <source>
        <dbReference type="ARBA" id="ARBA00004141"/>
    </source>
</evidence>
<dbReference type="GO" id="GO:0016020">
    <property type="term" value="C:membrane"/>
    <property type="evidence" value="ECO:0007669"/>
    <property type="project" value="UniProtKB-SubCell"/>
</dbReference>
<feature type="transmembrane region" description="Helical" evidence="8">
    <location>
        <begin position="6"/>
        <end position="23"/>
    </location>
</feature>
<dbReference type="Pfam" id="PF18916">
    <property type="entry name" value="Lycopene_cyc"/>
    <property type="match status" value="2"/>
</dbReference>
<evidence type="ECO:0000313" key="10">
    <source>
        <dbReference type="EMBL" id="WXA02121.1"/>
    </source>
</evidence>
<feature type="transmembrane region" description="Helical" evidence="8">
    <location>
        <begin position="35"/>
        <end position="59"/>
    </location>
</feature>
<dbReference type="Proteomes" id="UP001368318">
    <property type="component" value="Chromosome"/>
</dbReference>